<keyword evidence="2" id="KW-0645">Protease</keyword>
<dbReference type="EMBL" id="RAPN01000001">
    <property type="protein sequence ID" value="RKD92226.1"/>
    <property type="molecule type" value="Genomic_DNA"/>
</dbReference>
<comment type="caution">
    <text evidence="2">The sequence shown here is derived from an EMBL/GenBank/DDBJ whole genome shotgun (WGS) entry which is preliminary data.</text>
</comment>
<dbReference type="AlphaFoldDB" id="A0A419W9Y7"/>
<dbReference type="Pfam" id="PF13715">
    <property type="entry name" value="CarbopepD_reg_2"/>
    <property type="match status" value="1"/>
</dbReference>
<evidence type="ECO:0000313" key="3">
    <source>
        <dbReference type="Proteomes" id="UP000283387"/>
    </source>
</evidence>
<sequence>MHKCRQIISFLIFCCLALSGAAQGNEAVFLNRRFSFSEEGESLDRVLERISELAGINFSYDPTLVDTEQSIDANYVNKSLQFILSDLLGPEFTFQELGNQIVIRLEESSFDLVPDSEEYQIFSGLIMDREFNEPIPYASVSILDKAFGTITNTEGKFELKIPPKYQHEMIVVSCLGYQRELLDSTLLPAENLLITLNPINIRLKEIKVRAIKPMWVMEQMVDHIPLNYPKQSRLMTAFYREVLTQDDAYINVSEAVLEVLKAPYNIPFRDDRIRFIKGRKSADVEAFQWVDFKMQGGPYYTNQLDVVKTMDSFLDQTYWTDYKYEAGSMVDYLGRPTYVIYFSPNGKKDFLTYEGKLFIDQENFALVHAEFSLSKYGMRMARETLIRKKPRGFFVRALGLHYQVSYRKTGELWYLNSAQSSASFRVRNREDNVNSVFHSVSDLLITKHEPTRLRRFPKEEQLNSSDIFTEIISDYDPEFWGSYNIIQPTDDLRKAIRALGVESGNNQTQ</sequence>
<keyword evidence="1" id="KW-0732">Signal</keyword>
<dbReference type="InterPro" id="IPR008969">
    <property type="entry name" value="CarboxyPept-like_regulatory"/>
</dbReference>
<accession>A0A419W9Y7</accession>
<gene>
    <name evidence="2" type="ORF">BC643_2596</name>
</gene>
<dbReference type="GO" id="GO:0004180">
    <property type="term" value="F:carboxypeptidase activity"/>
    <property type="evidence" value="ECO:0007669"/>
    <property type="project" value="UniProtKB-KW"/>
</dbReference>
<protein>
    <submittedName>
        <fullName evidence="2">Carboxypeptidase-like protein</fullName>
    </submittedName>
</protein>
<dbReference type="SUPFAM" id="SSF49464">
    <property type="entry name" value="Carboxypeptidase regulatory domain-like"/>
    <property type="match status" value="1"/>
</dbReference>
<dbReference type="OrthoDB" id="1489599at2"/>
<dbReference type="RefSeq" id="WP_120273458.1">
    <property type="nucleotide sequence ID" value="NZ_RAPN01000001.1"/>
</dbReference>
<organism evidence="2 3">
    <name type="scientific">Mangrovibacterium diazotrophicum</name>
    <dbReference type="NCBI Taxonomy" id="1261403"/>
    <lineage>
        <taxon>Bacteria</taxon>
        <taxon>Pseudomonadati</taxon>
        <taxon>Bacteroidota</taxon>
        <taxon>Bacteroidia</taxon>
        <taxon>Marinilabiliales</taxon>
        <taxon>Prolixibacteraceae</taxon>
        <taxon>Mangrovibacterium</taxon>
    </lineage>
</organism>
<reference evidence="2 3" key="1">
    <citation type="submission" date="2018-09" db="EMBL/GenBank/DDBJ databases">
        <title>Genomic Encyclopedia of Archaeal and Bacterial Type Strains, Phase II (KMG-II): from individual species to whole genera.</title>
        <authorList>
            <person name="Goeker M."/>
        </authorList>
    </citation>
    <scope>NUCLEOTIDE SEQUENCE [LARGE SCALE GENOMIC DNA]</scope>
    <source>
        <strain evidence="2 3">DSM 27148</strain>
    </source>
</reference>
<dbReference type="Proteomes" id="UP000283387">
    <property type="component" value="Unassembled WGS sequence"/>
</dbReference>
<feature type="signal peptide" evidence="1">
    <location>
        <begin position="1"/>
        <end position="24"/>
    </location>
</feature>
<keyword evidence="2" id="KW-0378">Hydrolase</keyword>
<evidence type="ECO:0000313" key="2">
    <source>
        <dbReference type="EMBL" id="RKD92226.1"/>
    </source>
</evidence>
<evidence type="ECO:0000256" key="1">
    <source>
        <dbReference type="SAM" id="SignalP"/>
    </source>
</evidence>
<keyword evidence="2" id="KW-0121">Carboxypeptidase</keyword>
<keyword evidence="3" id="KW-1185">Reference proteome</keyword>
<proteinExistence type="predicted"/>
<feature type="chain" id="PRO_5019087186" evidence="1">
    <location>
        <begin position="25"/>
        <end position="509"/>
    </location>
</feature>
<name>A0A419W9Y7_9BACT</name>